<proteinExistence type="predicted"/>
<keyword evidence="1" id="KW-1133">Transmembrane helix</keyword>
<reference evidence="2" key="1">
    <citation type="journal article" date="2023" name="Mol. Phylogenet. Evol.">
        <title>Genome-scale phylogeny and comparative genomics of the fungal order Sordariales.</title>
        <authorList>
            <person name="Hensen N."/>
            <person name="Bonometti L."/>
            <person name="Westerberg I."/>
            <person name="Brannstrom I.O."/>
            <person name="Guillou S."/>
            <person name="Cros-Aarteil S."/>
            <person name="Calhoun S."/>
            <person name="Haridas S."/>
            <person name="Kuo A."/>
            <person name="Mondo S."/>
            <person name="Pangilinan J."/>
            <person name="Riley R."/>
            <person name="LaButti K."/>
            <person name="Andreopoulos B."/>
            <person name="Lipzen A."/>
            <person name="Chen C."/>
            <person name="Yan M."/>
            <person name="Daum C."/>
            <person name="Ng V."/>
            <person name="Clum A."/>
            <person name="Steindorff A."/>
            <person name="Ohm R.A."/>
            <person name="Martin F."/>
            <person name="Silar P."/>
            <person name="Natvig D.O."/>
            <person name="Lalanne C."/>
            <person name="Gautier V."/>
            <person name="Ament-Velasquez S.L."/>
            <person name="Kruys A."/>
            <person name="Hutchinson M.I."/>
            <person name="Powell A.J."/>
            <person name="Barry K."/>
            <person name="Miller A.N."/>
            <person name="Grigoriev I.V."/>
            <person name="Debuchy R."/>
            <person name="Gladieux P."/>
            <person name="Hiltunen Thoren M."/>
            <person name="Johannesson H."/>
        </authorList>
    </citation>
    <scope>NUCLEOTIDE SEQUENCE</scope>
    <source>
        <strain evidence="2">CBS 168.71</strain>
    </source>
</reference>
<dbReference type="RefSeq" id="XP_062660769.1">
    <property type="nucleotide sequence ID" value="XM_062797960.1"/>
</dbReference>
<name>A0AAE0HIR5_9PEZI</name>
<protein>
    <submittedName>
        <fullName evidence="2">Uncharacterized protein</fullName>
    </submittedName>
</protein>
<accession>A0AAE0HIR5</accession>
<evidence type="ECO:0000313" key="2">
    <source>
        <dbReference type="EMBL" id="KAK3297255.1"/>
    </source>
</evidence>
<dbReference type="Proteomes" id="UP001278766">
    <property type="component" value="Unassembled WGS sequence"/>
</dbReference>
<gene>
    <name evidence="2" type="ORF">B0H64DRAFT_121534</name>
</gene>
<dbReference type="GeneID" id="87834908"/>
<keyword evidence="3" id="KW-1185">Reference proteome</keyword>
<sequence>MANQYLRAKAVSELVSAPPLHCTATVNVRSLSLSHRLTATHTTQAFTDDMVNQKNDDNVPPAPPTAVCTPLERRLTSWCCFFFVLVCNALLRLFLWPYLTGSRYMVFIVVGTRIPVGLSWLRLHEYLTGEKEMNPWVGLVIGHLPILLVDLGLGSCYVSCTASCKGFCGNDRRKG</sequence>
<reference evidence="2" key="2">
    <citation type="submission" date="2023-06" db="EMBL/GenBank/DDBJ databases">
        <authorList>
            <consortium name="Lawrence Berkeley National Laboratory"/>
            <person name="Haridas S."/>
            <person name="Hensen N."/>
            <person name="Bonometti L."/>
            <person name="Westerberg I."/>
            <person name="Brannstrom I.O."/>
            <person name="Guillou S."/>
            <person name="Cros-Aarteil S."/>
            <person name="Calhoun S."/>
            <person name="Kuo A."/>
            <person name="Mondo S."/>
            <person name="Pangilinan J."/>
            <person name="Riley R."/>
            <person name="Labutti K."/>
            <person name="Andreopoulos B."/>
            <person name="Lipzen A."/>
            <person name="Chen C."/>
            <person name="Yanf M."/>
            <person name="Daum C."/>
            <person name="Ng V."/>
            <person name="Clum A."/>
            <person name="Steindorff A."/>
            <person name="Ohm R."/>
            <person name="Martin F."/>
            <person name="Silar P."/>
            <person name="Natvig D."/>
            <person name="Lalanne C."/>
            <person name="Gautier V."/>
            <person name="Ament-Velasquez S.L."/>
            <person name="Kruys A."/>
            <person name="Hutchinson M.I."/>
            <person name="Powell A.J."/>
            <person name="Barry K."/>
            <person name="Miller A.N."/>
            <person name="Grigoriev I.V."/>
            <person name="Debuchy R."/>
            <person name="Gladieux P."/>
            <person name="Thoren M.H."/>
            <person name="Johannesson H."/>
        </authorList>
    </citation>
    <scope>NUCLEOTIDE SEQUENCE</scope>
    <source>
        <strain evidence="2">CBS 168.71</strain>
    </source>
</reference>
<evidence type="ECO:0000256" key="1">
    <source>
        <dbReference type="SAM" id="Phobius"/>
    </source>
</evidence>
<comment type="caution">
    <text evidence="2">The sequence shown here is derived from an EMBL/GenBank/DDBJ whole genome shotgun (WGS) entry which is preliminary data.</text>
</comment>
<dbReference type="EMBL" id="JAUEPN010000003">
    <property type="protein sequence ID" value="KAK3297255.1"/>
    <property type="molecule type" value="Genomic_DNA"/>
</dbReference>
<keyword evidence="1" id="KW-0472">Membrane</keyword>
<dbReference type="AlphaFoldDB" id="A0AAE0HIR5"/>
<evidence type="ECO:0000313" key="3">
    <source>
        <dbReference type="Proteomes" id="UP001278766"/>
    </source>
</evidence>
<keyword evidence="1" id="KW-0812">Transmembrane</keyword>
<feature type="transmembrane region" description="Helical" evidence="1">
    <location>
        <begin position="78"/>
        <end position="98"/>
    </location>
</feature>
<feature type="transmembrane region" description="Helical" evidence="1">
    <location>
        <begin position="135"/>
        <end position="154"/>
    </location>
</feature>
<organism evidence="2 3">
    <name type="scientific">Chaetomium fimeti</name>
    <dbReference type="NCBI Taxonomy" id="1854472"/>
    <lineage>
        <taxon>Eukaryota</taxon>
        <taxon>Fungi</taxon>
        <taxon>Dikarya</taxon>
        <taxon>Ascomycota</taxon>
        <taxon>Pezizomycotina</taxon>
        <taxon>Sordariomycetes</taxon>
        <taxon>Sordariomycetidae</taxon>
        <taxon>Sordariales</taxon>
        <taxon>Chaetomiaceae</taxon>
        <taxon>Chaetomium</taxon>
    </lineage>
</organism>